<feature type="region of interest" description="Disordered" evidence="1">
    <location>
        <begin position="672"/>
        <end position="692"/>
    </location>
</feature>
<protein>
    <submittedName>
        <fullName evidence="3">Protein ecdysoneless homolog isoform X2</fullName>
    </submittedName>
</protein>
<feature type="compositionally biased region" description="Low complexity" evidence="1">
    <location>
        <begin position="518"/>
        <end position="531"/>
    </location>
</feature>
<feature type="region of interest" description="Disordered" evidence="1">
    <location>
        <begin position="561"/>
        <end position="649"/>
    </location>
</feature>
<dbReference type="Pfam" id="PF07093">
    <property type="entry name" value="SGT1"/>
    <property type="match status" value="1"/>
</dbReference>
<keyword evidence="2" id="KW-1185">Reference proteome</keyword>
<evidence type="ECO:0000313" key="3">
    <source>
        <dbReference type="RefSeq" id="XP_047739331.1"/>
    </source>
</evidence>
<dbReference type="PANTHER" id="PTHR13060:SF0">
    <property type="entry name" value="PROTEIN ECDYSONELESS HOMOLOG"/>
    <property type="match status" value="1"/>
</dbReference>
<dbReference type="GeneID" id="108683423"/>
<dbReference type="CTD" id="11319"/>
<feature type="region of interest" description="Disordered" evidence="1">
    <location>
        <begin position="483"/>
        <end position="531"/>
    </location>
</feature>
<gene>
    <name evidence="3" type="primary">LOC108683423</name>
</gene>
<dbReference type="OMA" id="WMSISSQ"/>
<dbReference type="Proteomes" id="UP000694843">
    <property type="component" value="Unplaced"/>
</dbReference>
<feature type="compositionally biased region" description="Low complexity" evidence="1">
    <location>
        <begin position="594"/>
        <end position="605"/>
    </location>
</feature>
<dbReference type="GO" id="GO:0005634">
    <property type="term" value="C:nucleus"/>
    <property type="evidence" value="ECO:0007669"/>
    <property type="project" value="TreeGrafter"/>
</dbReference>
<proteinExistence type="predicted"/>
<dbReference type="AlphaFoldDB" id="A0A979FQE9"/>
<name>A0A979FQE9_HYAAZ</name>
<dbReference type="InterPro" id="IPR010770">
    <property type="entry name" value="Ecd"/>
</dbReference>
<accession>A0A979FQE9</accession>
<dbReference type="PANTHER" id="PTHR13060">
    <property type="entry name" value="SGT1 PROTEIN HSGT1 SUPPRESSOR OF GCR2"/>
    <property type="match status" value="1"/>
</dbReference>
<evidence type="ECO:0000256" key="1">
    <source>
        <dbReference type="SAM" id="MobiDB-lite"/>
    </source>
</evidence>
<organism evidence="2 3">
    <name type="scientific">Hyalella azteca</name>
    <name type="common">Amphipod</name>
    <dbReference type="NCBI Taxonomy" id="294128"/>
    <lineage>
        <taxon>Eukaryota</taxon>
        <taxon>Metazoa</taxon>
        <taxon>Ecdysozoa</taxon>
        <taxon>Arthropoda</taxon>
        <taxon>Crustacea</taxon>
        <taxon>Multicrustacea</taxon>
        <taxon>Malacostraca</taxon>
        <taxon>Eumalacostraca</taxon>
        <taxon>Peracarida</taxon>
        <taxon>Amphipoda</taxon>
        <taxon>Senticaudata</taxon>
        <taxon>Talitrida</taxon>
        <taxon>Talitroidea</taxon>
        <taxon>Hyalellidae</taxon>
        <taxon>Hyalella</taxon>
    </lineage>
</organism>
<feature type="compositionally biased region" description="Basic and acidic residues" evidence="1">
    <location>
        <begin position="606"/>
        <end position="625"/>
    </location>
</feature>
<reference evidence="3" key="1">
    <citation type="submission" date="2025-08" db="UniProtKB">
        <authorList>
            <consortium name="RefSeq"/>
        </authorList>
    </citation>
    <scope>IDENTIFICATION</scope>
    <source>
        <tissue evidence="3">Whole organism</tissue>
    </source>
</reference>
<dbReference type="RefSeq" id="XP_047739331.1">
    <property type="nucleotide sequence ID" value="XM_047883375.1"/>
</dbReference>
<sequence length="692" mass="77018">MASCNDIIQYWLLPLQTDGTVVTDAAELKSFCQVYLTALHPHTESYIWNQDPFNLRVVQEDVSHGLEGGVSSHLYGESCVGDYIEDEWFIMFLLRKLSSEFPQLVIRVCDTDGEFLLVEAADHLPAWADPETAEQRVLLYRGRIHLLSPSVVPSAEPSAVLPIMDAVKAVTSRPSETLASPLIQEAIGLRLKDYPGRVRREQHVAHAYVPVGVAALLREYPTLVAPAVTAFCSRDQMDLKALRVMRHFPPEQRVMTAVKFSKALYAKLQASLYTPDHKTGWNLPPLSHKEHKQHLLGVKLACGFELLVCNAGGVTPLSSPSEQAPPETVTANPRWGRYKKTLTERGYFRGELEGSKLYKELESNASRYFSEHLLKKDPNSDASMDTLSAGAVVIKLLPSVNADLDFFVERQNRLVPADDDSWLTITPELLDEELQKRYGNSESNPASTDELQADLQALMTHQSDYEGVEMPQDLQERLRKLSTMSLPRRKQSQSASRKASHARKVSQLSVHPQARKISSQSNASNSSEMSTLSSKVDFNADSFMDALKNSMELEVPEDDYWLGSDEESGMSSYGDESSEGEELLRKTSNASRDSATSSGEVSSSSSHKDSRELRAVMRGVEEELRSTTIADTLRPRHSSSTDDDEFDDVEDFAPVKVDRQTVEQLVKCYASEKGQQPGPASTLFNFIGAKPN</sequence>
<evidence type="ECO:0000313" key="2">
    <source>
        <dbReference type="Proteomes" id="UP000694843"/>
    </source>
</evidence>